<sequence length="116" mass="13494">FVVLDTLISDSSEQQFTRWDRFRIWFYTNILFRTDLHDYPPIEAANLIQGPSLRDMWREYQESEYYNVEMGSSSNSQLPIPDCPTSEAIPDNSQQLCLPQTVDDIVRPLDPSTSET</sequence>
<protein>
    <submittedName>
        <fullName evidence="2">28523_t:CDS:1</fullName>
    </submittedName>
</protein>
<accession>A0ABN7XMI1</accession>
<dbReference type="Proteomes" id="UP000789901">
    <property type="component" value="Unassembled WGS sequence"/>
</dbReference>
<evidence type="ECO:0000313" key="3">
    <source>
        <dbReference type="Proteomes" id="UP000789901"/>
    </source>
</evidence>
<evidence type="ECO:0000313" key="2">
    <source>
        <dbReference type="EMBL" id="CAG8856447.1"/>
    </source>
</evidence>
<evidence type="ECO:0000256" key="1">
    <source>
        <dbReference type="SAM" id="MobiDB-lite"/>
    </source>
</evidence>
<organism evidence="2 3">
    <name type="scientific">Gigaspora margarita</name>
    <dbReference type="NCBI Taxonomy" id="4874"/>
    <lineage>
        <taxon>Eukaryota</taxon>
        <taxon>Fungi</taxon>
        <taxon>Fungi incertae sedis</taxon>
        <taxon>Mucoromycota</taxon>
        <taxon>Glomeromycotina</taxon>
        <taxon>Glomeromycetes</taxon>
        <taxon>Diversisporales</taxon>
        <taxon>Gigasporaceae</taxon>
        <taxon>Gigaspora</taxon>
    </lineage>
</organism>
<comment type="caution">
    <text evidence="2">The sequence shown here is derived from an EMBL/GenBank/DDBJ whole genome shotgun (WGS) entry which is preliminary data.</text>
</comment>
<proteinExistence type="predicted"/>
<feature type="non-terminal residue" evidence="2">
    <location>
        <position position="116"/>
    </location>
</feature>
<feature type="non-terminal residue" evidence="2">
    <location>
        <position position="1"/>
    </location>
</feature>
<gene>
    <name evidence="2" type="ORF">GMARGA_LOCUS45268</name>
</gene>
<reference evidence="2 3" key="1">
    <citation type="submission" date="2021-06" db="EMBL/GenBank/DDBJ databases">
        <authorList>
            <person name="Kallberg Y."/>
            <person name="Tangrot J."/>
            <person name="Rosling A."/>
        </authorList>
    </citation>
    <scope>NUCLEOTIDE SEQUENCE [LARGE SCALE GENOMIC DNA]</scope>
    <source>
        <strain evidence="2 3">120-4 pot B 10/14</strain>
    </source>
</reference>
<dbReference type="EMBL" id="CAJVQB010160124">
    <property type="protein sequence ID" value="CAG8856447.1"/>
    <property type="molecule type" value="Genomic_DNA"/>
</dbReference>
<keyword evidence="3" id="KW-1185">Reference proteome</keyword>
<feature type="region of interest" description="Disordered" evidence="1">
    <location>
        <begin position="71"/>
        <end position="94"/>
    </location>
</feature>
<name>A0ABN7XMI1_GIGMA</name>